<dbReference type="STRING" id="360412.LARV_01163"/>
<keyword evidence="1" id="KW-0732">Signal</keyword>
<reference evidence="2" key="1">
    <citation type="submission" date="2015-07" db="EMBL/GenBank/DDBJ databases">
        <title>Draft Genome Sequences of Anaerolinea thermolimosa IMO-1, Bellilinea caldifistulae GOMI-1, Leptolinea tardivitalis YMTK-2, Levilinea saccharolytica KIBI-1,Longilinea arvoryzae KOME-1, Previously Described as Members of the Anaerolineaceae (Chloroflexi).</title>
        <authorList>
            <person name="Sekiguchi Y."/>
            <person name="Ohashi A."/>
            <person name="Matsuura N."/>
            <person name="Tourlousse M.D."/>
        </authorList>
    </citation>
    <scope>NUCLEOTIDE SEQUENCE [LARGE SCALE GENOMIC DNA]</scope>
    <source>
        <strain evidence="2">KOME-1</strain>
    </source>
</reference>
<gene>
    <name evidence="2" type="ORF">LARV_01163</name>
</gene>
<evidence type="ECO:0000256" key="1">
    <source>
        <dbReference type="SAM" id="SignalP"/>
    </source>
</evidence>
<sequence length="145" mass="15259">MKKQRCRTSPILFLILLSLAACARAQTPAPAAAEKSPPPSLADGVQEVSGVVLSGGDTTPPGLMNVPRTFVYQVKLDNGVEINVAYTAYPPSPAGDARPQIKLNFYNGNIQAGDYLSARGTYDSASKTLTVASEGDTIETFATKP</sequence>
<dbReference type="OrthoDB" id="9888544at2"/>
<dbReference type="RefSeq" id="WP_075072747.1">
    <property type="nucleotide sequence ID" value="NZ_DF967972.1"/>
</dbReference>
<name>A0A0S7BHU9_9CHLR</name>
<feature type="chain" id="PRO_5006632951" evidence="1">
    <location>
        <begin position="26"/>
        <end position="145"/>
    </location>
</feature>
<evidence type="ECO:0000313" key="2">
    <source>
        <dbReference type="EMBL" id="GAP13409.1"/>
    </source>
</evidence>
<dbReference type="AlphaFoldDB" id="A0A0S7BHU9"/>
<organism evidence="2">
    <name type="scientific">Longilinea arvoryzae</name>
    <dbReference type="NCBI Taxonomy" id="360412"/>
    <lineage>
        <taxon>Bacteria</taxon>
        <taxon>Bacillati</taxon>
        <taxon>Chloroflexota</taxon>
        <taxon>Anaerolineae</taxon>
        <taxon>Anaerolineales</taxon>
        <taxon>Anaerolineaceae</taxon>
        <taxon>Longilinea</taxon>
    </lineage>
</organism>
<dbReference type="EMBL" id="DF967972">
    <property type="protein sequence ID" value="GAP13409.1"/>
    <property type="molecule type" value="Genomic_DNA"/>
</dbReference>
<accession>A0A0S7BHU9</accession>
<feature type="signal peptide" evidence="1">
    <location>
        <begin position="1"/>
        <end position="25"/>
    </location>
</feature>
<keyword evidence="3" id="KW-1185">Reference proteome</keyword>
<dbReference type="Proteomes" id="UP000055060">
    <property type="component" value="Unassembled WGS sequence"/>
</dbReference>
<dbReference type="PROSITE" id="PS51257">
    <property type="entry name" value="PROKAR_LIPOPROTEIN"/>
    <property type="match status" value="1"/>
</dbReference>
<evidence type="ECO:0000313" key="3">
    <source>
        <dbReference type="Proteomes" id="UP000055060"/>
    </source>
</evidence>
<protein>
    <submittedName>
        <fullName evidence="2">Uncharacterized protein</fullName>
    </submittedName>
</protein>
<proteinExistence type="predicted"/>